<protein>
    <submittedName>
        <fullName evidence="2">Uncharacterized protein</fullName>
    </submittedName>
</protein>
<name>A0A1K1SCT2_9PSEU</name>
<sequence>MAGTLTCETHPTVAVAPVRLDHAFGWRRRKAGNRVGAGCVGAGMTEPCPSCGLLDRVQHVPAVYSGGHSYYRGRGPVVAVPAGDSVVVTRSQVHGVSVTAVARALDPFPPPRRGGGLLAAAVVLALVGSCFLLLPFWASEDPPPGGAGAAALGFAVLSLPSACVYVAVGVLTWLYVRRLRAARRQRRGVPAAKQVWEQGWFCHRCGGVYFADSGRLLTPAHFRQLVARAGGYDR</sequence>
<evidence type="ECO:0000313" key="2">
    <source>
        <dbReference type="EMBL" id="SFW82201.1"/>
    </source>
</evidence>
<organism evidence="2 3">
    <name type="scientific">Amycolatopsis australiensis</name>
    <dbReference type="NCBI Taxonomy" id="546364"/>
    <lineage>
        <taxon>Bacteria</taxon>
        <taxon>Bacillati</taxon>
        <taxon>Actinomycetota</taxon>
        <taxon>Actinomycetes</taxon>
        <taxon>Pseudonocardiales</taxon>
        <taxon>Pseudonocardiaceae</taxon>
        <taxon>Amycolatopsis</taxon>
    </lineage>
</organism>
<proteinExistence type="predicted"/>
<keyword evidence="1" id="KW-0812">Transmembrane</keyword>
<accession>A0A1K1SCT2</accession>
<reference evidence="3" key="1">
    <citation type="submission" date="2016-11" db="EMBL/GenBank/DDBJ databases">
        <authorList>
            <person name="Varghese N."/>
            <person name="Submissions S."/>
        </authorList>
    </citation>
    <scope>NUCLEOTIDE SEQUENCE [LARGE SCALE GENOMIC DNA]</scope>
    <source>
        <strain evidence="3">DSM 44671</strain>
    </source>
</reference>
<feature type="transmembrane region" description="Helical" evidence="1">
    <location>
        <begin position="117"/>
        <end position="138"/>
    </location>
</feature>
<keyword evidence="1" id="KW-0472">Membrane</keyword>
<feature type="transmembrane region" description="Helical" evidence="1">
    <location>
        <begin position="150"/>
        <end position="176"/>
    </location>
</feature>
<dbReference type="EMBL" id="FPJG01000006">
    <property type="protein sequence ID" value="SFW82201.1"/>
    <property type="molecule type" value="Genomic_DNA"/>
</dbReference>
<evidence type="ECO:0000313" key="3">
    <source>
        <dbReference type="Proteomes" id="UP000182740"/>
    </source>
</evidence>
<keyword evidence="3" id="KW-1185">Reference proteome</keyword>
<dbReference type="AlphaFoldDB" id="A0A1K1SCT2"/>
<gene>
    <name evidence="2" type="ORF">SAMN04489730_5356</name>
</gene>
<dbReference type="Proteomes" id="UP000182740">
    <property type="component" value="Unassembled WGS sequence"/>
</dbReference>
<keyword evidence="1" id="KW-1133">Transmembrane helix</keyword>
<evidence type="ECO:0000256" key="1">
    <source>
        <dbReference type="SAM" id="Phobius"/>
    </source>
</evidence>